<evidence type="ECO:0000256" key="4">
    <source>
        <dbReference type="ARBA" id="ARBA00022824"/>
    </source>
</evidence>
<keyword evidence="9" id="KW-1185">Reference proteome</keyword>
<evidence type="ECO:0000256" key="5">
    <source>
        <dbReference type="ARBA" id="ARBA00022989"/>
    </source>
</evidence>
<dbReference type="InParanoid" id="F0XNP5"/>
<keyword evidence="6 7" id="KW-0472">Membrane</keyword>
<evidence type="ECO:0000256" key="1">
    <source>
        <dbReference type="ARBA" id="ARBA00004477"/>
    </source>
</evidence>
<dbReference type="AlphaFoldDB" id="F0XNP5"/>
<evidence type="ECO:0000313" key="8">
    <source>
        <dbReference type="EMBL" id="EFX00248.1"/>
    </source>
</evidence>
<dbReference type="GO" id="GO:0005789">
    <property type="term" value="C:endoplasmic reticulum membrane"/>
    <property type="evidence" value="ECO:0007669"/>
    <property type="project" value="UniProtKB-SubCell"/>
</dbReference>
<evidence type="ECO:0000256" key="2">
    <source>
        <dbReference type="ARBA" id="ARBA00010430"/>
    </source>
</evidence>
<dbReference type="GO" id="GO:0033185">
    <property type="term" value="C:dolichol-phosphate-mannose synthase complex"/>
    <property type="evidence" value="ECO:0007669"/>
    <property type="project" value="TreeGrafter"/>
</dbReference>
<feature type="transmembrane region" description="Helical" evidence="7">
    <location>
        <begin position="7"/>
        <end position="30"/>
    </location>
</feature>
<dbReference type="OrthoDB" id="2014333at2759"/>
<dbReference type="EMBL" id="GL629801">
    <property type="protein sequence ID" value="EFX00248.1"/>
    <property type="molecule type" value="Genomic_DNA"/>
</dbReference>
<name>F0XNP5_GROCL</name>
<dbReference type="STRING" id="655863.F0XNP5"/>
<proteinExistence type="inferred from homology"/>
<dbReference type="HOGENOM" id="CLU_150782_1_1_1"/>
<sequence>MTRAVQTISVALLATSVYLSLYLQLIPLPLIVQEEIVPVIPFWFIVSLGAFLLGRLGWGIVSFNDCPDAYQEILSEIDLAKVDLRKAGVTVD</sequence>
<dbReference type="GO" id="GO:0006506">
    <property type="term" value="P:GPI anchor biosynthetic process"/>
    <property type="evidence" value="ECO:0007669"/>
    <property type="project" value="TreeGrafter"/>
</dbReference>
<comment type="function">
    <text evidence="7">Stabilizer subunit of the dolichol-phosphate mannose (DPM) synthase complex; tethers catalytic subunit to the ER.</text>
</comment>
<dbReference type="Proteomes" id="UP000007796">
    <property type="component" value="Unassembled WGS sequence"/>
</dbReference>
<dbReference type="Pfam" id="PF08285">
    <property type="entry name" value="DPM3"/>
    <property type="match status" value="1"/>
</dbReference>
<dbReference type="UniPathway" id="UPA00378"/>
<comment type="similarity">
    <text evidence="2 7">Belongs to the DPM3 family.</text>
</comment>
<accession>F0XNP5</accession>
<keyword evidence="5 7" id="KW-1133">Transmembrane helix</keyword>
<reference evidence="8 9" key="1">
    <citation type="journal article" date="2011" name="Proc. Natl. Acad. Sci. U.S.A.">
        <title>Genome and transcriptome analyses of the mountain pine beetle-fungal symbiont Grosmannia clavigera, a lodgepole pine pathogen.</title>
        <authorList>
            <person name="DiGuistini S."/>
            <person name="Wang Y."/>
            <person name="Liao N.Y."/>
            <person name="Taylor G."/>
            <person name="Tanguay P."/>
            <person name="Feau N."/>
            <person name="Henrissat B."/>
            <person name="Chan S.K."/>
            <person name="Hesse-Orce U."/>
            <person name="Alamouti S.M."/>
            <person name="Tsui C.K.M."/>
            <person name="Docking R.T."/>
            <person name="Levasseur A."/>
            <person name="Haridas S."/>
            <person name="Robertson G."/>
            <person name="Birol I."/>
            <person name="Holt R.A."/>
            <person name="Marra M.A."/>
            <person name="Hamelin R.C."/>
            <person name="Hirst M."/>
            <person name="Jones S.J.M."/>
            <person name="Bohlmann J."/>
            <person name="Breuil C."/>
        </authorList>
    </citation>
    <scope>NUCLEOTIDE SEQUENCE [LARGE SCALE GENOMIC DNA]</scope>
    <source>
        <strain evidence="9">kw1407 / UAMH 11150</strain>
    </source>
</reference>
<dbReference type="PANTHER" id="PTHR16433:SF0">
    <property type="entry name" value="DOLICHOL-PHOSPHATE MANNOSYLTRANSFERASE SUBUNIT 3"/>
    <property type="match status" value="1"/>
</dbReference>
<dbReference type="GeneID" id="25980774"/>
<evidence type="ECO:0000313" key="9">
    <source>
        <dbReference type="Proteomes" id="UP000007796"/>
    </source>
</evidence>
<evidence type="ECO:0000256" key="3">
    <source>
        <dbReference type="ARBA" id="ARBA00022692"/>
    </source>
</evidence>
<dbReference type="InterPro" id="IPR013174">
    <property type="entry name" value="DPM3"/>
</dbReference>
<comment type="pathway">
    <text evidence="7">Protein modification; protein glycosylation.</text>
</comment>
<organism evidence="9">
    <name type="scientific">Grosmannia clavigera (strain kw1407 / UAMH 11150)</name>
    <name type="common">Blue stain fungus</name>
    <name type="synonym">Graphiocladiella clavigera</name>
    <dbReference type="NCBI Taxonomy" id="655863"/>
    <lineage>
        <taxon>Eukaryota</taxon>
        <taxon>Fungi</taxon>
        <taxon>Dikarya</taxon>
        <taxon>Ascomycota</taxon>
        <taxon>Pezizomycotina</taxon>
        <taxon>Sordariomycetes</taxon>
        <taxon>Sordariomycetidae</taxon>
        <taxon>Ophiostomatales</taxon>
        <taxon>Ophiostomataceae</taxon>
        <taxon>Leptographium</taxon>
    </lineage>
</organism>
<dbReference type="RefSeq" id="XP_014169730.1">
    <property type="nucleotide sequence ID" value="XM_014314255.1"/>
</dbReference>
<feature type="transmembrane region" description="Helical" evidence="7">
    <location>
        <begin position="36"/>
        <end position="54"/>
    </location>
</feature>
<comment type="subcellular location">
    <subcellularLocation>
        <location evidence="1 7">Endoplasmic reticulum membrane</location>
        <topology evidence="1 7">Multi-pass membrane protein</topology>
    </subcellularLocation>
</comment>
<dbReference type="PANTHER" id="PTHR16433">
    <property type="entry name" value="DOLICHOL-PHOSPHATE MANNOSYLTRANSFERASE SUBUNIT 3"/>
    <property type="match status" value="1"/>
</dbReference>
<gene>
    <name evidence="8" type="ORF">CMQ_7250</name>
</gene>
<keyword evidence="8" id="KW-0328">Glycosyltransferase</keyword>
<keyword evidence="4 7" id="KW-0256">Endoplasmic reticulum</keyword>
<evidence type="ECO:0000256" key="6">
    <source>
        <dbReference type="ARBA" id="ARBA00023136"/>
    </source>
</evidence>
<keyword evidence="3 7" id="KW-0812">Transmembrane</keyword>
<dbReference type="eggNOG" id="KOG4841">
    <property type="taxonomic scope" value="Eukaryota"/>
</dbReference>
<evidence type="ECO:0000256" key="7">
    <source>
        <dbReference type="RuleBase" id="RU365085"/>
    </source>
</evidence>
<dbReference type="GO" id="GO:0016757">
    <property type="term" value="F:glycosyltransferase activity"/>
    <property type="evidence" value="ECO:0007669"/>
    <property type="project" value="UniProtKB-KW"/>
</dbReference>
<keyword evidence="8" id="KW-0808">Transferase</keyword>
<comment type="subunit">
    <text evidence="7">Component of the dolichol-phosphate mannose (DPM) synthase complex.</text>
</comment>
<protein>
    <recommendedName>
        <fullName evidence="7">Dolichol-phosphate mannosyltransferase subunit 3</fullName>
    </recommendedName>
</protein>